<dbReference type="CDD" id="cd00637">
    <property type="entry name" value="7tm_classA_rhodopsin-like"/>
    <property type="match status" value="1"/>
</dbReference>
<dbReference type="InterPro" id="IPR017452">
    <property type="entry name" value="GPCR_Rhodpsn_7TM"/>
</dbReference>
<dbReference type="PANTHER" id="PTHR21643:SF2">
    <property type="entry name" value="G-PROTEIN COUPLED RECEPTOR AEX-2"/>
    <property type="match status" value="1"/>
</dbReference>
<feature type="transmembrane region" description="Helical" evidence="5">
    <location>
        <begin position="218"/>
        <end position="238"/>
    </location>
</feature>
<accession>A0A183UGV2</accession>
<dbReference type="GO" id="GO:0016020">
    <property type="term" value="C:membrane"/>
    <property type="evidence" value="ECO:0007669"/>
    <property type="project" value="UniProtKB-SubCell"/>
</dbReference>
<feature type="transmembrane region" description="Helical" evidence="5">
    <location>
        <begin position="60"/>
        <end position="79"/>
    </location>
</feature>
<dbReference type="AlphaFoldDB" id="A0A183UGV2"/>
<evidence type="ECO:0000256" key="2">
    <source>
        <dbReference type="ARBA" id="ARBA00022692"/>
    </source>
</evidence>
<evidence type="ECO:0000313" key="8">
    <source>
        <dbReference type="Proteomes" id="UP000050794"/>
    </source>
</evidence>
<feature type="transmembrane region" description="Helical" evidence="5">
    <location>
        <begin position="26"/>
        <end position="48"/>
    </location>
</feature>
<keyword evidence="8" id="KW-1185">Reference proteome</keyword>
<comment type="subcellular location">
    <subcellularLocation>
        <location evidence="1">Membrane</location>
    </subcellularLocation>
</comment>
<feature type="transmembrane region" description="Helical" evidence="5">
    <location>
        <begin position="173"/>
        <end position="198"/>
    </location>
</feature>
<dbReference type="Proteomes" id="UP000050794">
    <property type="component" value="Unassembled WGS sequence"/>
</dbReference>
<dbReference type="InterPro" id="IPR000276">
    <property type="entry name" value="GPCR_Rhodpsn"/>
</dbReference>
<dbReference type="InterPro" id="IPR039952">
    <property type="entry name" value="Aex-2"/>
</dbReference>
<reference evidence="7 8" key="2">
    <citation type="submission" date="2018-11" db="EMBL/GenBank/DDBJ databases">
        <authorList>
            <consortium name="Pathogen Informatics"/>
        </authorList>
    </citation>
    <scope>NUCLEOTIDE SEQUENCE [LARGE SCALE GENOMIC DNA]</scope>
</reference>
<feature type="transmembrane region" description="Helical" evidence="5">
    <location>
        <begin position="132"/>
        <end position="153"/>
    </location>
</feature>
<evidence type="ECO:0000313" key="7">
    <source>
        <dbReference type="EMBL" id="VDM39043.1"/>
    </source>
</evidence>
<evidence type="ECO:0000259" key="6">
    <source>
        <dbReference type="PROSITE" id="PS50262"/>
    </source>
</evidence>
<keyword evidence="4 5" id="KW-0472">Membrane</keyword>
<dbReference type="WBParaSite" id="TCNE_0000772201-mRNA-1">
    <property type="protein sequence ID" value="TCNE_0000772201-mRNA-1"/>
    <property type="gene ID" value="TCNE_0000772201"/>
</dbReference>
<feature type="domain" description="G-protein coupled receptors family 1 profile" evidence="6">
    <location>
        <begin position="38"/>
        <end position="280"/>
    </location>
</feature>
<dbReference type="GO" id="GO:0008188">
    <property type="term" value="F:neuropeptide receptor activity"/>
    <property type="evidence" value="ECO:0007669"/>
    <property type="project" value="InterPro"/>
</dbReference>
<dbReference type="Pfam" id="PF00001">
    <property type="entry name" value="7tm_1"/>
    <property type="match status" value="1"/>
</dbReference>
<evidence type="ECO:0000313" key="9">
    <source>
        <dbReference type="WBParaSite" id="TCNE_0000772201-mRNA-1"/>
    </source>
</evidence>
<organism evidence="8 9">
    <name type="scientific">Toxocara canis</name>
    <name type="common">Canine roundworm</name>
    <dbReference type="NCBI Taxonomy" id="6265"/>
    <lineage>
        <taxon>Eukaryota</taxon>
        <taxon>Metazoa</taxon>
        <taxon>Ecdysozoa</taxon>
        <taxon>Nematoda</taxon>
        <taxon>Chromadorea</taxon>
        <taxon>Rhabditida</taxon>
        <taxon>Spirurina</taxon>
        <taxon>Ascaridomorpha</taxon>
        <taxon>Ascaridoidea</taxon>
        <taxon>Toxocaridae</taxon>
        <taxon>Toxocara</taxon>
    </lineage>
</organism>
<feature type="transmembrane region" description="Helical" evidence="5">
    <location>
        <begin position="264"/>
        <end position="283"/>
    </location>
</feature>
<keyword evidence="3 5" id="KW-1133">Transmembrane helix</keyword>
<evidence type="ECO:0000256" key="3">
    <source>
        <dbReference type="ARBA" id="ARBA00022989"/>
    </source>
</evidence>
<keyword evidence="2 5" id="KW-0812">Transmembrane</keyword>
<dbReference type="SUPFAM" id="SSF81321">
    <property type="entry name" value="Family A G protein-coupled receptor-like"/>
    <property type="match status" value="1"/>
</dbReference>
<name>A0A183UGV2_TOXCA</name>
<dbReference type="PROSITE" id="PS50262">
    <property type="entry name" value="G_PROTEIN_RECEP_F1_2"/>
    <property type="match status" value="1"/>
</dbReference>
<gene>
    <name evidence="7" type="ORF">TCNE_LOCUS7722</name>
</gene>
<reference evidence="9" key="1">
    <citation type="submission" date="2016-06" db="UniProtKB">
        <authorList>
            <consortium name="WormBaseParasite"/>
        </authorList>
    </citation>
    <scope>IDENTIFICATION</scope>
</reference>
<evidence type="ECO:0000256" key="4">
    <source>
        <dbReference type="ARBA" id="ARBA00023136"/>
    </source>
</evidence>
<feature type="transmembrane region" description="Helical" evidence="5">
    <location>
        <begin position="91"/>
        <end position="111"/>
    </location>
</feature>
<evidence type="ECO:0000256" key="5">
    <source>
        <dbReference type="SAM" id="Phobius"/>
    </source>
</evidence>
<dbReference type="PRINTS" id="PR00237">
    <property type="entry name" value="GPCRRHODOPSN"/>
</dbReference>
<evidence type="ECO:0000256" key="1">
    <source>
        <dbReference type="ARBA" id="ARBA00004370"/>
    </source>
</evidence>
<proteinExistence type="predicted"/>
<dbReference type="EMBL" id="UYWY01019742">
    <property type="protein sequence ID" value="VDM39043.1"/>
    <property type="molecule type" value="Genomic_DNA"/>
</dbReference>
<dbReference type="Gene3D" id="1.20.1070.10">
    <property type="entry name" value="Rhodopsin 7-helix transmembrane proteins"/>
    <property type="match status" value="1"/>
</dbReference>
<protein>
    <submittedName>
        <fullName evidence="9">G_PROTEIN_RECEP_F1_2 domain-containing protein</fullName>
    </submittedName>
</protein>
<sequence>MNESSTFTVCEAFNGTDEGMTTFEKFFYIGCGITGFIFNALVMFIALLHIDTHDKPRQIIVINMTAADLLMCLVYMLTRPFLQHLPILLCYPYYVTICAVQLCSCFNLLWLNVDKFIFVQFPLQYYIIVNRFRIIIVSVLTWTTIVCLAMFGYHFMSYFSSPPRCDLVVLPPFIYTSLCVMYIAVIIGCFTTSMIIFLIAQNSNRIEGKARSKLFQRLFFLFSSTLWTFFTCLPYRLLYLTNIIESHLAVHYCPSLAMMTATDFFFRLLVLGTVINPLITVLTQRIYRQRLLWYVEKIRSTLWSEDVDSNNWNFSFYEARSRKSSAKNGNQPEFLRLTDKTAVDF</sequence>
<dbReference type="PANTHER" id="PTHR21643">
    <property type="entry name" value="G-PROTEIN COUPLED RECEPTORS FAMILY 1 PROFILE DOMAIN-CONTAINING PROTEIN-RELATED"/>
    <property type="match status" value="1"/>
</dbReference>